<sequence length="93" mass="10694">MVQHQRQRYYSRRERSFLSSSSSSSSLACGHISLNPAPRKEDDSRGVKEEPSETWTNAGDDYVYDLMDSCKVENLETSTLHELSTIHVTWVRI</sequence>
<name>A0A6H5HYA5_9HYME</name>
<feature type="compositionally biased region" description="Basic residues" evidence="1">
    <location>
        <begin position="1"/>
        <end position="10"/>
    </location>
</feature>
<evidence type="ECO:0000256" key="1">
    <source>
        <dbReference type="SAM" id="MobiDB-lite"/>
    </source>
</evidence>
<feature type="compositionally biased region" description="Basic and acidic residues" evidence="1">
    <location>
        <begin position="38"/>
        <end position="51"/>
    </location>
</feature>
<organism evidence="2 3">
    <name type="scientific">Trichogramma brassicae</name>
    <dbReference type="NCBI Taxonomy" id="86971"/>
    <lineage>
        <taxon>Eukaryota</taxon>
        <taxon>Metazoa</taxon>
        <taxon>Ecdysozoa</taxon>
        <taxon>Arthropoda</taxon>
        <taxon>Hexapoda</taxon>
        <taxon>Insecta</taxon>
        <taxon>Pterygota</taxon>
        <taxon>Neoptera</taxon>
        <taxon>Endopterygota</taxon>
        <taxon>Hymenoptera</taxon>
        <taxon>Apocrita</taxon>
        <taxon>Proctotrupomorpha</taxon>
        <taxon>Chalcidoidea</taxon>
        <taxon>Trichogrammatidae</taxon>
        <taxon>Trichogramma</taxon>
    </lineage>
</organism>
<dbReference type="AlphaFoldDB" id="A0A6H5HYA5"/>
<accession>A0A6H5HYA5</accession>
<dbReference type="OrthoDB" id="10612836at2759"/>
<dbReference type="PROSITE" id="PS51257">
    <property type="entry name" value="PROKAR_LIPOPROTEIN"/>
    <property type="match status" value="1"/>
</dbReference>
<gene>
    <name evidence="2" type="ORF">TBRA_LOCUS2236</name>
</gene>
<reference evidence="2 3" key="1">
    <citation type="submission" date="2020-02" db="EMBL/GenBank/DDBJ databases">
        <authorList>
            <person name="Ferguson B K."/>
        </authorList>
    </citation>
    <scope>NUCLEOTIDE SEQUENCE [LARGE SCALE GENOMIC DNA]</scope>
</reference>
<keyword evidence="3" id="KW-1185">Reference proteome</keyword>
<feature type="compositionally biased region" description="Low complexity" evidence="1">
    <location>
        <begin position="17"/>
        <end position="26"/>
    </location>
</feature>
<feature type="region of interest" description="Disordered" evidence="1">
    <location>
        <begin position="1"/>
        <end position="58"/>
    </location>
</feature>
<proteinExistence type="predicted"/>
<protein>
    <submittedName>
        <fullName evidence="2">Uncharacterized protein</fullName>
    </submittedName>
</protein>
<dbReference type="Proteomes" id="UP000479190">
    <property type="component" value="Unassembled WGS sequence"/>
</dbReference>
<dbReference type="EMBL" id="CADCXV010000446">
    <property type="protein sequence ID" value="CAB0030229.1"/>
    <property type="molecule type" value="Genomic_DNA"/>
</dbReference>
<evidence type="ECO:0000313" key="2">
    <source>
        <dbReference type="EMBL" id="CAB0030229.1"/>
    </source>
</evidence>
<evidence type="ECO:0000313" key="3">
    <source>
        <dbReference type="Proteomes" id="UP000479190"/>
    </source>
</evidence>